<protein>
    <submittedName>
        <fullName evidence="2">Uncharacterized protein</fullName>
    </submittedName>
</protein>
<keyword evidence="3" id="KW-1185">Reference proteome</keyword>
<dbReference type="EMBL" id="BQNB010021085">
    <property type="protein sequence ID" value="GJU02688.1"/>
    <property type="molecule type" value="Genomic_DNA"/>
</dbReference>
<feature type="compositionally biased region" description="Low complexity" evidence="1">
    <location>
        <begin position="466"/>
        <end position="486"/>
    </location>
</feature>
<dbReference type="Proteomes" id="UP001151760">
    <property type="component" value="Unassembled WGS sequence"/>
</dbReference>
<feature type="compositionally biased region" description="Pro residues" evidence="1">
    <location>
        <begin position="456"/>
        <end position="465"/>
    </location>
</feature>
<feature type="compositionally biased region" description="Acidic residues" evidence="1">
    <location>
        <begin position="233"/>
        <end position="249"/>
    </location>
</feature>
<feature type="region of interest" description="Disordered" evidence="1">
    <location>
        <begin position="185"/>
        <end position="274"/>
    </location>
</feature>
<feature type="region of interest" description="Disordered" evidence="1">
    <location>
        <begin position="145"/>
        <end position="167"/>
    </location>
</feature>
<evidence type="ECO:0000256" key="1">
    <source>
        <dbReference type="SAM" id="MobiDB-lite"/>
    </source>
</evidence>
<evidence type="ECO:0000313" key="2">
    <source>
        <dbReference type="EMBL" id="GJU02688.1"/>
    </source>
</evidence>
<evidence type="ECO:0000313" key="3">
    <source>
        <dbReference type="Proteomes" id="UP001151760"/>
    </source>
</evidence>
<accession>A0ABQ5IU10</accession>
<organism evidence="2 3">
    <name type="scientific">Tanacetum coccineum</name>
    <dbReference type="NCBI Taxonomy" id="301880"/>
    <lineage>
        <taxon>Eukaryota</taxon>
        <taxon>Viridiplantae</taxon>
        <taxon>Streptophyta</taxon>
        <taxon>Embryophyta</taxon>
        <taxon>Tracheophyta</taxon>
        <taxon>Spermatophyta</taxon>
        <taxon>Magnoliopsida</taxon>
        <taxon>eudicotyledons</taxon>
        <taxon>Gunneridae</taxon>
        <taxon>Pentapetalae</taxon>
        <taxon>asterids</taxon>
        <taxon>campanulids</taxon>
        <taxon>Asterales</taxon>
        <taxon>Asteraceae</taxon>
        <taxon>Asteroideae</taxon>
        <taxon>Anthemideae</taxon>
        <taxon>Anthemidinae</taxon>
        <taxon>Tanacetum</taxon>
    </lineage>
</organism>
<gene>
    <name evidence="2" type="ORF">Tco_1113026</name>
</gene>
<feature type="compositionally biased region" description="Acidic residues" evidence="1">
    <location>
        <begin position="355"/>
        <end position="394"/>
    </location>
</feature>
<feature type="region of interest" description="Disordered" evidence="1">
    <location>
        <begin position="353"/>
        <end position="400"/>
    </location>
</feature>
<reference evidence="2" key="1">
    <citation type="journal article" date="2022" name="Int. J. Mol. Sci.">
        <title>Draft Genome of Tanacetum Coccineum: Genomic Comparison of Closely Related Tanacetum-Family Plants.</title>
        <authorList>
            <person name="Yamashiro T."/>
            <person name="Shiraishi A."/>
            <person name="Nakayama K."/>
            <person name="Satake H."/>
        </authorList>
    </citation>
    <scope>NUCLEOTIDE SEQUENCE</scope>
</reference>
<feature type="compositionally biased region" description="Polar residues" evidence="1">
    <location>
        <begin position="145"/>
        <end position="165"/>
    </location>
</feature>
<comment type="caution">
    <text evidence="2">The sequence shown here is derived from an EMBL/GenBank/DDBJ whole genome shotgun (WGS) entry which is preliminary data.</text>
</comment>
<feature type="region of interest" description="Disordered" evidence="1">
    <location>
        <begin position="433"/>
        <end position="486"/>
    </location>
</feature>
<proteinExistence type="predicted"/>
<sequence>MDMFKHVDFTDRGTDNILPFVIESDDDNCKKTHYSDILDLGPEYKYDEYVCKGIQSLMAAKARRKNKREVTTWMAFRGNTRDLGSFREEIDEITDLHQILEEVLVSEHGDGVACIKQRRHDLSGDGVWILATASQRMLRTKVMSTPSHIDSETISQTDGARNSQVHVPLSDDPYMAVRQPYLATITDSESEPFEDSRETKIPQPLSIAPSPVPPSDDPYLIVRHAHTPATTDTESEPEEAPLETEEFEAFESSNTRITLSHSTTSSNSTTPLSSDHLLSQTSLALTRVSYYRSTAHMVVRTQPTLSLGMSARIAEAAALSSSSFRKRYRSSYEMPSPSSSLTLPIRKRYQGTSELVEDTEYESLDLDTEGEGSEDGGPSSEDEGPSLEEEEEATPEGQHQAVLVVDIAVDEPLGLGYEALRCRELALGEGSVPSTFEIGQSSRSMSDQQRVEETPAPRPRTPPSPEWLSSSLPVSPSSPAVPTPIASPTTTPAAIIAVDEDEFLEVGVQLELHRSILHDHIQHLDALPPILFKGYDRDLREFYTRSREVRHEIFSQPYRLRNLEQE</sequence>
<feature type="compositionally biased region" description="Polar residues" evidence="1">
    <location>
        <begin position="433"/>
        <end position="448"/>
    </location>
</feature>
<reference evidence="2" key="2">
    <citation type="submission" date="2022-01" db="EMBL/GenBank/DDBJ databases">
        <authorList>
            <person name="Yamashiro T."/>
            <person name="Shiraishi A."/>
            <person name="Satake H."/>
            <person name="Nakayama K."/>
        </authorList>
    </citation>
    <scope>NUCLEOTIDE SEQUENCE</scope>
</reference>
<feature type="compositionally biased region" description="Low complexity" evidence="1">
    <location>
        <begin position="258"/>
        <end position="274"/>
    </location>
</feature>
<name>A0ABQ5IU10_9ASTR</name>